<protein>
    <submittedName>
        <fullName evidence="2">Uncharacterized protein</fullName>
    </submittedName>
</protein>
<feature type="compositionally biased region" description="Basic and acidic residues" evidence="1">
    <location>
        <begin position="115"/>
        <end position="127"/>
    </location>
</feature>
<proteinExistence type="predicted"/>
<reference evidence="2" key="1">
    <citation type="submission" date="2023-04" db="EMBL/GenBank/DDBJ databases">
        <authorList>
            <consortium name="ELIXIR-Norway"/>
        </authorList>
    </citation>
    <scope>NUCLEOTIDE SEQUENCE [LARGE SCALE GENOMIC DNA]</scope>
</reference>
<feature type="region of interest" description="Disordered" evidence="1">
    <location>
        <begin position="115"/>
        <end position="142"/>
    </location>
</feature>
<evidence type="ECO:0000256" key="1">
    <source>
        <dbReference type="SAM" id="MobiDB-lite"/>
    </source>
</evidence>
<feature type="region of interest" description="Disordered" evidence="1">
    <location>
        <begin position="59"/>
        <end position="81"/>
    </location>
</feature>
<dbReference type="EMBL" id="OX459940">
    <property type="protein sequence ID" value="CAI9175157.1"/>
    <property type="molecule type" value="Genomic_DNA"/>
</dbReference>
<name>A0ABN8ZMJ4_RANTA</name>
<feature type="compositionally biased region" description="Pro residues" evidence="1">
    <location>
        <begin position="219"/>
        <end position="238"/>
    </location>
</feature>
<sequence>MTLSAVNVTHTGCSLHRPQRHEQVQGPQCFLQSGGILRELRACAQGWTGRRAAGTPRWARAGVCPRGPSGEATDRGPGVHTPAMLSMPGLHPGAEDEAPRGSWCTRLTCGRPNGDRCDTHTADDPHRQGQRPGQPRHREGRKQDSTFLQRLFLIKIHNSKRVHVLSLGSQLITLRASLLFNFSNQRSDGDDAEGVQCHEVSEDLAPSLPVPSVDSQRPGPAPGRGPPGLRPRQGPPGAPHAQAAVEGTPGQARLLLR</sequence>
<feature type="region of interest" description="Disordered" evidence="1">
    <location>
        <begin position="205"/>
        <end position="257"/>
    </location>
</feature>
<accession>A0ABN8ZMJ4</accession>
<organism evidence="2 3">
    <name type="scientific">Rangifer tarandus platyrhynchus</name>
    <name type="common">Svalbard reindeer</name>
    <dbReference type="NCBI Taxonomy" id="3082113"/>
    <lineage>
        <taxon>Eukaryota</taxon>
        <taxon>Metazoa</taxon>
        <taxon>Chordata</taxon>
        <taxon>Craniata</taxon>
        <taxon>Vertebrata</taxon>
        <taxon>Euteleostomi</taxon>
        <taxon>Mammalia</taxon>
        <taxon>Eutheria</taxon>
        <taxon>Laurasiatheria</taxon>
        <taxon>Artiodactyla</taxon>
        <taxon>Ruminantia</taxon>
        <taxon>Pecora</taxon>
        <taxon>Cervidae</taxon>
        <taxon>Odocoileinae</taxon>
        <taxon>Rangifer</taxon>
    </lineage>
</organism>
<evidence type="ECO:0000313" key="3">
    <source>
        <dbReference type="Proteomes" id="UP001176941"/>
    </source>
</evidence>
<evidence type="ECO:0000313" key="2">
    <source>
        <dbReference type="EMBL" id="CAI9175157.1"/>
    </source>
</evidence>
<gene>
    <name evidence="2" type="ORF">MRATA1EN1_LOCUS24119</name>
</gene>
<keyword evidence="3" id="KW-1185">Reference proteome</keyword>
<dbReference type="Proteomes" id="UP001176941">
    <property type="component" value="Chromosome 4"/>
</dbReference>